<evidence type="ECO:0000256" key="4">
    <source>
        <dbReference type="ARBA" id="ARBA00022825"/>
    </source>
</evidence>
<keyword evidence="8" id="KW-1185">Reference proteome</keyword>
<dbReference type="InterPro" id="IPR047272">
    <property type="entry name" value="S49_SppA_C"/>
</dbReference>
<dbReference type="KEGG" id="schy:GVO57_07940"/>
<proteinExistence type="inferred from homology"/>
<evidence type="ECO:0000313" key="8">
    <source>
        <dbReference type="Proteomes" id="UP000464468"/>
    </source>
</evidence>
<reference evidence="7 8" key="1">
    <citation type="submission" date="2020-01" db="EMBL/GenBank/DDBJ databases">
        <title>Sphingomonas sp. C33 whole genome sequece.</title>
        <authorList>
            <person name="Park C."/>
        </authorList>
    </citation>
    <scope>NUCLEOTIDE SEQUENCE [LARGE SCALE GENOMIC DNA]</scope>
    <source>
        <strain evidence="7 8">C33</strain>
    </source>
</reference>
<evidence type="ECO:0000256" key="5">
    <source>
        <dbReference type="PIRSR" id="PIRSR001217-1"/>
    </source>
</evidence>
<dbReference type="Gene3D" id="3.90.226.10">
    <property type="entry name" value="2-enoyl-CoA Hydratase, Chain A, domain 1"/>
    <property type="match status" value="2"/>
</dbReference>
<name>A0A7Z2S8M2_9SPHN</name>
<comment type="similarity">
    <text evidence="1">Belongs to the peptidase S49 family.</text>
</comment>
<feature type="active site" description="Proton donor/acceptor" evidence="5">
    <location>
        <position position="192"/>
    </location>
</feature>
<feature type="domain" description="Peptidase S49" evidence="6">
    <location>
        <begin position="125"/>
        <end position="275"/>
    </location>
</feature>
<dbReference type="EMBL" id="CP047895">
    <property type="protein sequence ID" value="QHL90777.1"/>
    <property type="molecule type" value="Genomic_DNA"/>
</dbReference>
<dbReference type="InterPro" id="IPR047217">
    <property type="entry name" value="S49_SppA_67K_type_N"/>
</dbReference>
<dbReference type="GO" id="GO:0006465">
    <property type="term" value="P:signal peptide processing"/>
    <property type="evidence" value="ECO:0007669"/>
    <property type="project" value="InterPro"/>
</dbReference>
<dbReference type="Pfam" id="PF01343">
    <property type="entry name" value="Peptidase_S49"/>
    <property type="match status" value="2"/>
</dbReference>
<evidence type="ECO:0000256" key="1">
    <source>
        <dbReference type="ARBA" id="ARBA00008683"/>
    </source>
</evidence>
<dbReference type="SUPFAM" id="SSF52096">
    <property type="entry name" value="ClpP/crotonase"/>
    <property type="match status" value="2"/>
</dbReference>
<evidence type="ECO:0000259" key="6">
    <source>
        <dbReference type="Pfam" id="PF01343"/>
    </source>
</evidence>
<dbReference type="CDD" id="cd07023">
    <property type="entry name" value="S49_Sppa_N_C"/>
    <property type="match status" value="1"/>
</dbReference>
<organism evidence="7 8">
    <name type="scientific">Sphingomonas changnyeongensis</name>
    <dbReference type="NCBI Taxonomy" id="2698679"/>
    <lineage>
        <taxon>Bacteria</taxon>
        <taxon>Pseudomonadati</taxon>
        <taxon>Pseudomonadota</taxon>
        <taxon>Alphaproteobacteria</taxon>
        <taxon>Sphingomonadales</taxon>
        <taxon>Sphingomonadaceae</taxon>
        <taxon>Sphingomonas</taxon>
    </lineage>
</organism>
<dbReference type="AlphaFoldDB" id="A0A7Z2S8M2"/>
<evidence type="ECO:0000256" key="2">
    <source>
        <dbReference type="ARBA" id="ARBA00022670"/>
    </source>
</evidence>
<dbReference type="Gene3D" id="6.20.330.10">
    <property type="match status" value="1"/>
</dbReference>
<feature type="domain" description="Peptidase S49" evidence="6">
    <location>
        <begin position="369"/>
        <end position="520"/>
    </location>
</feature>
<dbReference type="InterPro" id="IPR002142">
    <property type="entry name" value="Peptidase_S49"/>
</dbReference>
<sequence>MKFIAGFWRLLVGVKDALVLMAMLLFFGALAAALNSAPSRGIGEGALALDLAGVLVEQPAAVDPLATFGSGARLREHRLSDLVRALDRAAGDKRIKAVTLELDGFMGGGQVALQTLGDAIDRFRKQSGKPVLAYATVYSDDSYALAAHASEIWLDPMGGTGFAGPGGSRLYYKGLLDRLGVTAHVYRVGTYKSAVEPYVRSDMSPEARTAAQTLADALWEGWQRDIAAARPRAKLAAAIADPVGNGDFARTAIAQGLVDRLGDAQAFARRVAELAGEDRKTRGYRKVHAADWIAANPPATGDARIGIVTIAGEIRDGDHGPGVAGGDTIARAIRKGLARGDLKALVVRIDSPGGSALASEQIRLALIEAKQAGLPVIVSMGSVAASGGYWVATAGDRIFAEPDTITGSIGVFGVLPTFEQTLAKIGLSADGVRTTALSGQPDLLGGTSPAFDRMAQAGVESVYRRFIALVAKARGLTPARVDEIGQGRVWHGGTARQIGLVDAFGGLDAAIAEAARRAKIDAGKAGIVYLEKQPEWFEKLLADAMRPADDGAGENGGSGAARDILGRIHARQQAMALTALDDARRLAGGAAIQARCLECAAMQPPRPVDGTGMIAAFGAWLSR</sequence>
<feature type="active site" description="Nucleophile" evidence="5">
    <location>
        <position position="386"/>
    </location>
</feature>
<keyword evidence="3" id="KW-0378">Hydrolase</keyword>
<keyword evidence="2" id="KW-0645">Protease</keyword>
<dbReference type="GO" id="GO:0008236">
    <property type="term" value="F:serine-type peptidase activity"/>
    <property type="evidence" value="ECO:0007669"/>
    <property type="project" value="UniProtKB-KW"/>
</dbReference>
<dbReference type="NCBIfam" id="TIGR00705">
    <property type="entry name" value="SppA_67K"/>
    <property type="match status" value="1"/>
</dbReference>
<evidence type="ECO:0000313" key="7">
    <source>
        <dbReference type="EMBL" id="QHL90777.1"/>
    </source>
</evidence>
<protein>
    <submittedName>
        <fullName evidence="7">Signal peptide peptidase SppA</fullName>
    </submittedName>
</protein>
<dbReference type="Proteomes" id="UP000464468">
    <property type="component" value="Chromosome"/>
</dbReference>
<gene>
    <name evidence="7" type="primary">sppA</name>
    <name evidence="7" type="ORF">GVO57_07940</name>
</gene>
<evidence type="ECO:0000256" key="3">
    <source>
        <dbReference type="ARBA" id="ARBA00022801"/>
    </source>
</evidence>
<dbReference type="GO" id="GO:0016020">
    <property type="term" value="C:membrane"/>
    <property type="evidence" value="ECO:0007669"/>
    <property type="project" value="InterPro"/>
</dbReference>
<dbReference type="RefSeq" id="WP_160592704.1">
    <property type="nucleotide sequence ID" value="NZ_CP047895.1"/>
</dbReference>
<dbReference type="PIRSF" id="PIRSF001217">
    <property type="entry name" value="Protease_4_SppA"/>
    <property type="match status" value="1"/>
</dbReference>
<dbReference type="InterPro" id="IPR004634">
    <property type="entry name" value="Pept_S49_pIV"/>
</dbReference>
<accession>A0A7Z2S8M2</accession>
<dbReference type="PANTHER" id="PTHR33209">
    <property type="entry name" value="PROTEASE 4"/>
    <property type="match status" value="1"/>
</dbReference>
<keyword evidence="4" id="KW-0720">Serine protease</keyword>
<dbReference type="InterPro" id="IPR029045">
    <property type="entry name" value="ClpP/crotonase-like_dom_sf"/>
</dbReference>
<dbReference type="CDD" id="cd07018">
    <property type="entry name" value="S49_SppA_67K_type"/>
    <property type="match status" value="1"/>
</dbReference>
<dbReference type="PANTHER" id="PTHR33209:SF1">
    <property type="entry name" value="PEPTIDASE S49 DOMAIN-CONTAINING PROTEIN"/>
    <property type="match status" value="1"/>
</dbReference>